<proteinExistence type="predicted"/>
<dbReference type="Proteomes" id="UP000887540">
    <property type="component" value="Unplaced"/>
</dbReference>
<evidence type="ECO:0000256" key="1">
    <source>
        <dbReference type="SAM" id="MobiDB-lite"/>
    </source>
</evidence>
<reference evidence="3" key="1">
    <citation type="submission" date="2022-11" db="UniProtKB">
        <authorList>
            <consortium name="WormBaseParasite"/>
        </authorList>
    </citation>
    <scope>IDENTIFICATION</scope>
</reference>
<accession>A0A914EAC5</accession>
<keyword evidence="2" id="KW-1185">Reference proteome</keyword>
<dbReference type="AlphaFoldDB" id="A0A914EAC5"/>
<feature type="compositionally biased region" description="Acidic residues" evidence="1">
    <location>
        <begin position="14"/>
        <end position="23"/>
    </location>
</feature>
<sequence length="353" mass="41106">MYCDETCIAQGETGEQDETSEQDYDSRSQRGFNRNDPTENDRDYEFSLKSVKPLTDYLLFKSRNQLSKPPKYHQNESIPGWKRIPELWCDILLFMPRNDVEKCQYINRFLCGLVEAHYHLLPLRVFESLTIGCLFGSVRSSPYKVFITPADLSSEHFPHFVQLFGEKDMKKINEKKRKELKFLRYSIIETIKMMNFCQEIVETMKRLIEVSGEKLKAIHAYTTTSDYSSRWAEMLDTYLLAHEIIIKVEEDEALMNFHLFLLTSPHKYFIPLTTKEINISFSVDHSTNKPNINLQNLLKFLLSDQVGIYRYNIKVGATPDNACEHFSNSIVEAYVNNDPLNLPSSLRFDGTGI</sequence>
<name>A0A914EAC5_9BILA</name>
<dbReference type="WBParaSite" id="ACRNAN_scaffold6828.g26260.t1">
    <property type="protein sequence ID" value="ACRNAN_scaffold6828.g26260.t1"/>
    <property type="gene ID" value="ACRNAN_scaffold6828.g26260"/>
</dbReference>
<evidence type="ECO:0000313" key="2">
    <source>
        <dbReference type="Proteomes" id="UP000887540"/>
    </source>
</evidence>
<protein>
    <submittedName>
        <fullName evidence="3">Uncharacterized protein</fullName>
    </submittedName>
</protein>
<organism evidence="2 3">
    <name type="scientific">Acrobeloides nanus</name>
    <dbReference type="NCBI Taxonomy" id="290746"/>
    <lineage>
        <taxon>Eukaryota</taxon>
        <taxon>Metazoa</taxon>
        <taxon>Ecdysozoa</taxon>
        <taxon>Nematoda</taxon>
        <taxon>Chromadorea</taxon>
        <taxon>Rhabditida</taxon>
        <taxon>Tylenchina</taxon>
        <taxon>Cephalobomorpha</taxon>
        <taxon>Cephaloboidea</taxon>
        <taxon>Cephalobidae</taxon>
        <taxon>Acrobeloides</taxon>
    </lineage>
</organism>
<feature type="region of interest" description="Disordered" evidence="1">
    <location>
        <begin position="1"/>
        <end position="41"/>
    </location>
</feature>
<evidence type="ECO:0000313" key="3">
    <source>
        <dbReference type="WBParaSite" id="ACRNAN_scaffold6828.g26260.t1"/>
    </source>
</evidence>